<evidence type="ECO:0000256" key="1">
    <source>
        <dbReference type="SAM" id="MobiDB-lite"/>
    </source>
</evidence>
<evidence type="ECO:0000313" key="2">
    <source>
        <dbReference type="EMBL" id="MCI80559.1"/>
    </source>
</evidence>
<keyword evidence="3" id="KW-1185">Reference proteome</keyword>
<dbReference type="AlphaFoldDB" id="A0A392UZZ0"/>
<accession>A0A392UZZ0</accession>
<evidence type="ECO:0000313" key="3">
    <source>
        <dbReference type="Proteomes" id="UP000265520"/>
    </source>
</evidence>
<dbReference type="EMBL" id="LXQA010998541">
    <property type="protein sequence ID" value="MCI80559.1"/>
    <property type="molecule type" value="Genomic_DNA"/>
</dbReference>
<feature type="region of interest" description="Disordered" evidence="1">
    <location>
        <begin position="16"/>
        <end position="35"/>
    </location>
</feature>
<feature type="non-terminal residue" evidence="2">
    <location>
        <position position="1"/>
    </location>
</feature>
<protein>
    <submittedName>
        <fullName evidence="2">Uncharacterized protein</fullName>
    </submittedName>
</protein>
<dbReference type="Proteomes" id="UP000265520">
    <property type="component" value="Unassembled WGS sequence"/>
</dbReference>
<reference evidence="2 3" key="1">
    <citation type="journal article" date="2018" name="Front. Plant Sci.">
        <title>Red Clover (Trifolium pratense) and Zigzag Clover (T. medium) - A Picture of Genomic Similarities and Differences.</title>
        <authorList>
            <person name="Dluhosova J."/>
            <person name="Istvanek J."/>
            <person name="Nedelnik J."/>
            <person name="Repkova J."/>
        </authorList>
    </citation>
    <scope>NUCLEOTIDE SEQUENCE [LARGE SCALE GENOMIC DNA]</scope>
    <source>
        <strain evidence="3">cv. 10/8</strain>
        <tissue evidence="2">Leaf</tissue>
    </source>
</reference>
<organism evidence="2 3">
    <name type="scientific">Trifolium medium</name>
    <dbReference type="NCBI Taxonomy" id="97028"/>
    <lineage>
        <taxon>Eukaryota</taxon>
        <taxon>Viridiplantae</taxon>
        <taxon>Streptophyta</taxon>
        <taxon>Embryophyta</taxon>
        <taxon>Tracheophyta</taxon>
        <taxon>Spermatophyta</taxon>
        <taxon>Magnoliopsida</taxon>
        <taxon>eudicotyledons</taxon>
        <taxon>Gunneridae</taxon>
        <taxon>Pentapetalae</taxon>
        <taxon>rosids</taxon>
        <taxon>fabids</taxon>
        <taxon>Fabales</taxon>
        <taxon>Fabaceae</taxon>
        <taxon>Papilionoideae</taxon>
        <taxon>50 kb inversion clade</taxon>
        <taxon>NPAAA clade</taxon>
        <taxon>Hologalegina</taxon>
        <taxon>IRL clade</taxon>
        <taxon>Trifolieae</taxon>
        <taxon>Trifolium</taxon>
    </lineage>
</organism>
<proteinExistence type="predicted"/>
<name>A0A392UZZ0_9FABA</name>
<comment type="caution">
    <text evidence="2">The sequence shown here is derived from an EMBL/GenBank/DDBJ whole genome shotgun (WGS) entry which is preliminary data.</text>
</comment>
<sequence>GNLPLMSVVFHLQMGSRGDGDQIPDGRPADDALIE</sequence>